<sequence>MTDQFDACKNITQPNLLSDCGEWTTSHDVEIILMVIVIGVVAVACSIYRLYYGFAFENERMEFTRRSSYEDVMEIRLEVYNLNDEEQIYENENYECVICLDEFKTNERNPSCETMQPLLSRQLC</sequence>
<dbReference type="EMBL" id="PKPP01019612">
    <property type="protein sequence ID" value="PWA35665.1"/>
    <property type="molecule type" value="Genomic_DNA"/>
</dbReference>
<reference evidence="2 3" key="1">
    <citation type="journal article" date="2018" name="Mol. Plant">
        <title>The genome of Artemisia annua provides insight into the evolution of Asteraceae family and artemisinin biosynthesis.</title>
        <authorList>
            <person name="Shen Q."/>
            <person name="Zhang L."/>
            <person name="Liao Z."/>
            <person name="Wang S."/>
            <person name="Yan T."/>
            <person name="Shi P."/>
            <person name="Liu M."/>
            <person name="Fu X."/>
            <person name="Pan Q."/>
            <person name="Wang Y."/>
            <person name="Lv Z."/>
            <person name="Lu X."/>
            <person name="Zhang F."/>
            <person name="Jiang W."/>
            <person name="Ma Y."/>
            <person name="Chen M."/>
            <person name="Hao X."/>
            <person name="Li L."/>
            <person name="Tang Y."/>
            <person name="Lv G."/>
            <person name="Zhou Y."/>
            <person name="Sun X."/>
            <person name="Brodelius P.E."/>
            <person name="Rose J.K.C."/>
            <person name="Tang K."/>
        </authorList>
    </citation>
    <scope>NUCLEOTIDE SEQUENCE [LARGE SCALE GENOMIC DNA]</scope>
    <source>
        <strain evidence="3">cv. Huhao1</strain>
        <tissue evidence="2">Leaf</tissue>
    </source>
</reference>
<keyword evidence="3" id="KW-1185">Reference proteome</keyword>
<feature type="transmembrane region" description="Helical" evidence="1">
    <location>
        <begin position="31"/>
        <end position="51"/>
    </location>
</feature>
<evidence type="ECO:0000256" key="1">
    <source>
        <dbReference type="SAM" id="Phobius"/>
    </source>
</evidence>
<dbReference type="Proteomes" id="UP000245207">
    <property type="component" value="Unassembled WGS sequence"/>
</dbReference>
<keyword evidence="1" id="KW-0472">Membrane</keyword>
<dbReference type="AlphaFoldDB" id="A0A2U1KFW3"/>
<comment type="caution">
    <text evidence="2">The sequence shown here is derived from an EMBL/GenBank/DDBJ whole genome shotgun (WGS) entry which is preliminary data.</text>
</comment>
<organism evidence="2 3">
    <name type="scientific">Artemisia annua</name>
    <name type="common">Sweet wormwood</name>
    <dbReference type="NCBI Taxonomy" id="35608"/>
    <lineage>
        <taxon>Eukaryota</taxon>
        <taxon>Viridiplantae</taxon>
        <taxon>Streptophyta</taxon>
        <taxon>Embryophyta</taxon>
        <taxon>Tracheophyta</taxon>
        <taxon>Spermatophyta</taxon>
        <taxon>Magnoliopsida</taxon>
        <taxon>eudicotyledons</taxon>
        <taxon>Gunneridae</taxon>
        <taxon>Pentapetalae</taxon>
        <taxon>asterids</taxon>
        <taxon>campanulids</taxon>
        <taxon>Asterales</taxon>
        <taxon>Asteraceae</taxon>
        <taxon>Asteroideae</taxon>
        <taxon>Anthemideae</taxon>
        <taxon>Artemisiinae</taxon>
        <taxon>Artemisia</taxon>
    </lineage>
</organism>
<keyword evidence="1" id="KW-1133">Transmembrane helix</keyword>
<evidence type="ECO:0000313" key="2">
    <source>
        <dbReference type="EMBL" id="PWA35665.1"/>
    </source>
</evidence>
<protein>
    <submittedName>
        <fullName evidence="2">Uncharacterized protein</fullName>
    </submittedName>
</protein>
<gene>
    <name evidence="2" type="ORF">CTI12_AA607390</name>
</gene>
<name>A0A2U1KFW3_ARTAN</name>
<keyword evidence="1" id="KW-0812">Transmembrane</keyword>
<accession>A0A2U1KFW3</accession>
<proteinExistence type="predicted"/>
<evidence type="ECO:0000313" key="3">
    <source>
        <dbReference type="Proteomes" id="UP000245207"/>
    </source>
</evidence>